<proteinExistence type="predicted"/>
<organism evidence="2 3">
    <name type="scientific">Toxoplasma gondii TgCATBr9</name>
    <dbReference type="NCBI Taxonomy" id="943120"/>
    <lineage>
        <taxon>Eukaryota</taxon>
        <taxon>Sar</taxon>
        <taxon>Alveolata</taxon>
        <taxon>Apicomplexa</taxon>
        <taxon>Conoidasida</taxon>
        <taxon>Coccidia</taxon>
        <taxon>Eucoccidiorida</taxon>
        <taxon>Eimeriorina</taxon>
        <taxon>Sarcocystidae</taxon>
        <taxon>Toxoplasma</taxon>
    </lineage>
</organism>
<sequence>MEEKGGDRMEETKGERARLRTARRRRCDRKRTGRVRRFPIAMVFRFREKKRSRTRAARQAEKSVRTPGNDEERRSLRRCQKLQKTGKASEAGVEAGIQKGSFFTRRNAQASGFALGAEAARQSRSPMPS</sequence>
<dbReference type="Proteomes" id="UP000244488">
    <property type="component" value="Unassembled WGS sequence"/>
</dbReference>
<reference evidence="2 3" key="1">
    <citation type="journal article" date="2016" name="Nat. Commun.">
        <title>Local admixture of amplified and diversified secreted pathogenesis determinants shapes mosaic Toxoplasma gondii genomes.</title>
        <authorList>
            <person name="Lorenzi H."/>
            <person name="Khan A."/>
            <person name="Behnke M.S."/>
            <person name="Namasivayam S."/>
            <person name="Swapna L.S."/>
            <person name="Hadjithomas M."/>
            <person name="Karamycheva S."/>
            <person name="Pinney D."/>
            <person name="Brunk B.P."/>
            <person name="Ajioka J.W."/>
            <person name="Ajzenberg D."/>
            <person name="Boothroyd J.C."/>
            <person name="Boyle J.P."/>
            <person name="Darde M.L."/>
            <person name="Diaz-Miranda M.A."/>
            <person name="Dubey J.P."/>
            <person name="Fritz H.M."/>
            <person name="Gennari S.M."/>
            <person name="Gregory B.D."/>
            <person name="Kim K."/>
            <person name="Saeij J.P."/>
            <person name="Su C."/>
            <person name="White M.W."/>
            <person name="Zhu X.Q."/>
            <person name="Howe D.K."/>
            <person name="Rosenthal B.M."/>
            <person name="Grigg M.E."/>
            <person name="Parkinson J."/>
            <person name="Liu L."/>
            <person name="Kissinger J.C."/>
            <person name="Roos D.S."/>
            <person name="Sibley L.D."/>
        </authorList>
    </citation>
    <scope>NUCLEOTIDE SEQUENCE [LARGE SCALE GENOMIC DNA]</scope>
    <source>
        <strain evidence="2 3">TgCATBr9</strain>
    </source>
</reference>
<feature type="compositionally biased region" description="Basic residues" evidence="1">
    <location>
        <begin position="19"/>
        <end position="32"/>
    </location>
</feature>
<comment type="caution">
    <text evidence="2">The sequence shown here is derived from an EMBL/GenBank/DDBJ whole genome shotgun (WGS) entry which is preliminary data.</text>
</comment>
<dbReference type="AlphaFoldDB" id="A0A2T6J238"/>
<feature type="compositionally biased region" description="Basic and acidic residues" evidence="1">
    <location>
        <begin position="1"/>
        <end position="18"/>
    </location>
</feature>
<feature type="region of interest" description="Disordered" evidence="1">
    <location>
        <begin position="48"/>
        <end position="94"/>
    </location>
</feature>
<name>A0A2T6J238_TOXGO</name>
<gene>
    <name evidence="2" type="ORF">TGBR9_380930</name>
</gene>
<dbReference type="VEuPathDB" id="ToxoDB:TGBR9_380930"/>
<feature type="region of interest" description="Disordered" evidence="1">
    <location>
        <begin position="1"/>
        <end position="32"/>
    </location>
</feature>
<evidence type="ECO:0000256" key="1">
    <source>
        <dbReference type="SAM" id="MobiDB-lite"/>
    </source>
</evidence>
<evidence type="ECO:0000313" key="2">
    <source>
        <dbReference type="EMBL" id="PUA91639.1"/>
    </source>
</evidence>
<evidence type="ECO:0000313" key="3">
    <source>
        <dbReference type="Proteomes" id="UP000244488"/>
    </source>
</evidence>
<dbReference type="EMBL" id="AFHV02000482">
    <property type="protein sequence ID" value="PUA91639.1"/>
    <property type="molecule type" value="Genomic_DNA"/>
</dbReference>
<feature type="compositionally biased region" description="Basic and acidic residues" evidence="1">
    <location>
        <begin position="58"/>
        <end position="74"/>
    </location>
</feature>
<protein>
    <submittedName>
        <fullName evidence="2">Uncharacterized protein</fullName>
    </submittedName>
</protein>
<accession>A0A2T6J238</accession>